<protein>
    <submittedName>
        <fullName evidence="1">Uncharacterized protein</fullName>
    </submittedName>
</protein>
<accession>A0ABN9CLJ7</accession>
<name>A0ABN9CLJ7_9NEOB</name>
<dbReference type="EMBL" id="CATNWA010011024">
    <property type="protein sequence ID" value="CAI9561023.1"/>
    <property type="molecule type" value="Genomic_DNA"/>
</dbReference>
<evidence type="ECO:0000313" key="1">
    <source>
        <dbReference type="EMBL" id="CAI9561023.1"/>
    </source>
</evidence>
<reference evidence="1" key="1">
    <citation type="submission" date="2023-05" db="EMBL/GenBank/DDBJ databases">
        <authorList>
            <person name="Stuckert A."/>
        </authorList>
    </citation>
    <scope>NUCLEOTIDE SEQUENCE</scope>
</reference>
<keyword evidence="2" id="KW-1185">Reference proteome</keyword>
<dbReference type="Proteomes" id="UP001162483">
    <property type="component" value="Unassembled WGS sequence"/>
</dbReference>
<gene>
    <name evidence="1" type="ORF">SPARVUS_LOCUS5372516</name>
</gene>
<comment type="caution">
    <text evidence="1">The sequence shown here is derived from an EMBL/GenBank/DDBJ whole genome shotgun (WGS) entry which is preliminary data.</text>
</comment>
<organism evidence="1 2">
    <name type="scientific">Staurois parvus</name>
    <dbReference type="NCBI Taxonomy" id="386267"/>
    <lineage>
        <taxon>Eukaryota</taxon>
        <taxon>Metazoa</taxon>
        <taxon>Chordata</taxon>
        <taxon>Craniata</taxon>
        <taxon>Vertebrata</taxon>
        <taxon>Euteleostomi</taxon>
        <taxon>Amphibia</taxon>
        <taxon>Batrachia</taxon>
        <taxon>Anura</taxon>
        <taxon>Neobatrachia</taxon>
        <taxon>Ranoidea</taxon>
        <taxon>Ranidae</taxon>
        <taxon>Staurois</taxon>
    </lineage>
</organism>
<proteinExistence type="predicted"/>
<sequence length="30" mass="3551">MGIDRHHWWAQIGGTDRQLRWALTCGIDEQ</sequence>
<evidence type="ECO:0000313" key="2">
    <source>
        <dbReference type="Proteomes" id="UP001162483"/>
    </source>
</evidence>